<name>A0A5M3MQZ8_CONPW</name>
<dbReference type="SUPFAM" id="SSF54373">
    <property type="entry name" value="FAD-linked reductases, C-terminal domain"/>
    <property type="match status" value="1"/>
</dbReference>
<organism evidence="5 6">
    <name type="scientific">Coniophora puteana (strain RWD-64-598)</name>
    <name type="common">Brown rot fungus</name>
    <dbReference type="NCBI Taxonomy" id="741705"/>
    <lineage>
        <taxon>Eukaryota</taxon>
        <taxon>Fungi</taxon>
        <taxon>Dikarya</taxon>
        <taxon>Basidiomycota</taxon>
        <taxon>Agaricomycotina</taxon>
        <taxon>Agaricomycetes</taxon>
        <taxon>Agaricomycetidae</taxon>
        <taxon>Boletales</taxon>
        <taxon>Coniophorineae</taxon>
        <taxon>Coniophoraceae</taxon>
        <taxon>Coniophora</taxon>
    </lineage>
</organism>
<proteinExistence type="predicted"/>
<dbReference type="RefSeq" id="XP_007768575.1">
    <property type="nucleotide sequence ID" value="XM_007770385.1"/>
</dbReference>
<dbReference type="AlphaFoldDB" id="A0A5M3MQZ8"/>
<dbReference type="GO" id="GO:0044550">
    <property type="term" value="P:secondary metabolite biosynthetic process"/>
    <property type="evidence" value="ECO:0007669"/>
    <property type="project" value="TreeGrafter"/>
</dbReference>
<dbReference type="InterPro" id="IPR002938">
    <property type="entry name" value="FAD-bd"/>
</dbReference>
<dbReference type="EMBL" id="JH711578">
    <property type="protein sequence ID" value="EIW81164.1"/>
    <property type="molecule type" value="Genomic_DNA"/>
</dbReference>
<evidence type="ECO:0000256" key="1">
    <source>
        <dbReference type="ARBA" id="ARBA00022630"/>
    </source>
</evidence>
<accession>A0A5M3MQZ8</accession>
<dbReference type="Proteomes" id="UP000053558">
    <property type="component" value="Unassembled WGS sequence"/>
</dbReference>
<evidence type="ECO:0000259" key="4">
    <source>
        <dbReference type="Pfam" id="PF01494"/>
    </source>
</evidence>
<reference evidence="6" key="1">
    <citation type="journal article" date="2012" name="Science">
        <title>The Paleozoic origin of enzymatic lignin decomposition reconstructed from 31 fungal genomes.</title>
        <authorList>
            <person name="Floudas D."/>
            <person name="Binder M."/>
            <person name="Riley R."/>
            <person name="Barry K."/>
            <person name="Blanchette R.A."/>
            <person name="Henrissat B."/>
            <person name="Martinez A.T."/>
            <person name="Otillar R."/>
            <person name="Spatafora J.W."/>
            <person name="Yadav J.S."/>
            <person name="Aerts A."/>
            <person name="Benoit I."/>
            <person name="Boyd A."/>
            <person name="Carlson A."/>
            <person name="Copeland A."/>
            <person name="Coutinho P.M."/>
            <person name="de Vries R.P."/>
            <person name="Ferreira P."/>
            <person name="Findley K."/>
            <person name="Foster B."/>
            <person name="Gaskell J."/>
            <person name="Glotzer D."/>
            <person name="Gorecki P."/>
            <person name="Heitman J."/>
            <person name="Hesse C."/>
            <person name="Hori C."/>
            <person name="Igarashi K."/>
            <person name="Jurgens J.A."/>
            <person name="Kallen N."/>
            <person name="Kersten P."/>
            <person name="Kohler A."/>
            <person name="Kuees U."/>
            <person name="Kumar T.K.A."/>
            <person name="Kuo A."/>
            <person name="LaButti K."/>
            <person name="Larrondo L.F."/>
            <person name="Lindquist E."/>
            <person name="Ling A."/>
            <person name="Lombard V."/>
            <person name="Lucas S."/>
            <person name="Lundell T."/>
            <person name="Martin R."/>
            <person name="McLaughlin D.J."/>
            <person name="Morgenstern I."/>
            <person name="Morin E."/>
            <person name="Murat C."/>
            <person name="Nagy L.G."/>
            <person name="Nolan M."/>
            <person name="Ohm R.A."/>
            <person name="Patyshakuliyeva A."/>
            <person name="Rokas A."/>
            <person name="Ruiz-Duenas F.J."/>
            <person name="Sabat G."/>
            <person name="Salamov A."/>
            <person name="Samejima M."/>
            <person name="Schmutz J."/>
            <person name="Slot J.C."/>
            <person name="St John F."/>
            <person name="Stenlid J."/>
            <person name="Sun H."/>
            <person name="Sun S."/>
            <person name="Syed K."/>
            <person name="Tsang A."/>
            <person name="Wiebenga A."/>
            <person name="Young D."/>
            <person name="Pisabarro A."/>
            <person name="Eastwood D.C."/>
            <person name="Martin F."/>
            <person name="Cullen D."/>
            <person name="Grigoriev I.V."/>
            <person name="Hibbett D.S."/>
        </authorList>
    </citation>
    <scope>NUCLEOTIDE SEQUENCE [LARGE SCALE GENOMIC DNA]</scope>
    <source>
        <strain evidence="6">RWD-64-598 SS2</strain>
    </source>
</reference>
<keyword evidence="3" id="KW-0560">Oxidoreductase</keyword>
<comment type="caution">
    <text evidence="5">The sequence shown here is derived from an EMBL/GenBank/DDBJ whole genome shotgun (WGS) entry which is preliminary data.</text>
</comment>
<dbReference type="SUPFAM" id="SSF51905">
    <property type="entry name" value="FAD/NAD(P)-binding domain"/>
    <property type="match status" value="1"/>
</dbReference>
<dbReference type="PANTHER" id="PTHR46720:SF3">
    <property type="entry name" value="FAD-BINDING DOMAIN-CONTAINING PROTEIN-RELATED"/>
    <property type="match status" value="1"/>
</dbReference>
<keyword evidence="1" id="KW-0285">Flavoprotein</keyword>
<gene>
    <name evidence="5" type="ORF">CONPUDRAFT_104382</name>
</gene>
<dbReference type="InterPro" id="IPR036188">
    <property type="entry name" value="FAD/NAD-bd_sf"/>
</dbReference>
<keyword evidence="2" id="KW-0274">FAD</keyword>
<dbReference type="GO" id="GO:0071949">
    <property type="term" value="F:FAD binding"/>
    <property type="evidence" value="ECO:0007669"/>
    <property type="project" value="InterPro"/>
</dbReference>
<evidence type="ECO:0000313" key="6">
    <source>
        <dbReference type="Proteomes" id="UP000053558"/>
    </source>
</evidence>
<dbReference type="PRINTS" id="PR00420">
    <property type="entry name" value="RNGMNOXGNASE"/>
</dbReference>
<dbReference type="InterPro" id="IPR051104">
    <property type="entry name" value="FAD_monoxygenase"/>
</dbReference>
<feature type="domain" description="FAD-binding" evidence="4">
    <location>
        <begin position="320"/>
        <end position="388"/>
    </location>
</feature>
<evidence type="ECO:0000313" key="5">
    <source>
        <dbReference type="EMBL" id="EIW81164.1"/>
    </source>
</evidence>
<dbReference type="Gene3D" id="3.50.50.60">
    <property type="entry name" value="FAD/NAD(P)-binding domain"/>
    <property type="match status" value="1"/>
</dbReference>
<dbReference type="KEGG" id="cput:CONPUDRAFT_104382"/>
<dbReference type="Pfam" id="PF01494">
    <property type="entry name" value="FAD_binding_3"/>
    <property type="match status" value="2"/>
</dbReference>
<keyword evidence="6" id="KW-1185">Reference proteome</keyword>
<dbReference type="OMA" id="INVWPRT"/>
<sequence>MSSTQPRLRVAICGAGIGGLLLAVVIGKFSSDIALDIYEAHDAVATAGAGISFRQRTLNIAKQLGIYDEIAAVVTFPLDSERTAPGFVSRISDIKEGGFEWFSESSSHQGIGRASMHRMDFVRVIQAHLPEYCEIHLSKRLRTYNESDNGEITMHFEDGTSVTADVLVGADGLRSHTRRTMFETAAKVEPPLFDVSQLSKYTDARWSGFSMNRELIPMEKVLARYPDHPAKTAMCMMAGKRRAVVVYGIKGGAVLNLVANTFDPELEDTPYPGERWVGDTSKEDVLDKFSHFEPLARSLVELCEKPSRWAVHVVGPLPFWTRGHVVILGDAAHATTPHLGAGAGQAIDDAWLLGRLLAHPHIATPADVPRALKIFEEICKPYAERLAEASVHNGKLFNFCAPGDDPLAGPDCESERSPEALRLRWEKGEANRIAIDEIEDPIQQWERAEEMLVQA</sequence>
<evidence type="ECO:0000256" key="2">
    <source>
        <dbReference type="ARBA" id="ARBA00022827"/>
    </source>
</evidence>
<evidence type="ECO:0000256" key="3">
    <source>
        <dbReference type="ARBA" id="ARBA00023002"/>
    </source>
</evidence>
<dbReference type="OrthoDB" id="417877at2759"/>
<feature type="domain" description="FAD-binding" evidence="4">
    <location>
        <begin position="8"/>
        <end position="181"/>
    </location>
</feature>
<dbReference type="GeneID" id="19198479"/>
<dbReference type="PANTHER" id="PTHR46720">
    <property type="entry name" value="HYDROXYLASE, PUTATIVE (AFU_ORTHOLOGUE AFUA_3G01460)-RELATED"/>
    <property type="match status" value="1"/>
</dbReference>
<dbReference type="GO" id="GO:0016491">
    <property type="term" value="F:oxidoreductase activity"/>
    <property type="evidence" value="ECO:0007669"/>
    <property type="project" value="UniProtKB-KW"/>
</dbReference>
<protein>
    <submittedName>
        <fullName evidence="5">FAD/NAD(P)-binding domain-containing protein</fullName>
    </submittedName>
</protein>